<accession>A0A7Z0T9S7</accession>
<evidence type="ECO:0000313" key="2">
    <source>
        <dbReference type="EMBL" id="NYV27232.1"/>
    </source>
</evidence>
<feature type="transmembrane region" description="Helical" evidence="1">
    <location>
        <begin position="32"/>
        <end position="50"/>
    </location>
</feature>
<gene>
    <name evidence="2" type="ORF">HP397_00125</name>
</gene>
<evidence type="ECO:0000313" key="3">
    <source>
        <dbReference type="Proteomes" id="UP000526184"/>
    </source>
</evidence>
<evidence type="ECO:0008006" key="4">
    <source>
        <dbReference type="Google" id="ProtNLM"/>
    </source>
</evidence>
<proteinExistence type="predicted"/>
<protein>
    <recommendedName>
        <fullName evidence="4">Integral membrane protein</fullName>
    </recommendedName>
</protein>
<organism evidence="2 3">
    <name type="scientific">Streptobacillus felis</name>
    <dbReference type="NCBI Taxonomy" id="1384509"/>
    <lineage>
        <taxon>Bacteria</taxon>
        <taxon>Fusobacteriati</taxon>
        <taxon>Fusobacteriota</taxon>
        <taxon>Fusobacteriia</taxon>
        <taxon>Fusobacteriales</taxon>
        <taxon>Leptotrichiaceae</taxon>
        <taxon>Streptobacillus</taxon>
    </lineage>
</organism>
<keyword evidence="3" id="KW-1185">Reference proteome</keyword>
<keyword evidence="1" id="KW-1133">Transmembrane helix</keyword>
<name>A0A7Z0T9S7_9FUSO</name>
<dbReference type="Proteomes" id="UP000526184">
    <property type="component" value="Unassembled WGS sequence"/>
</dbReference>
<keyword evidence="1" id="KW-0472">Membrane</keyword>
<dbReference type="AlphaFoldDB" id="A0A7Z0T9S7"/>
<dbReference type="EMBL" id="JABMKT010000001">
    <property type="protein sequence ID" value="NYV27232.1"/>
    <property type="molecule type" value="Genomic_DNA"/>
</dbReference>
<feature type="transmembrane region" description="Helical" evidence="1">
    <location>
        <begin position="150"/>
        <end position="167"/>
    </location>
</feature>
<comment type="caution">
    <text evidence="2">The sequence shown here is derived from an EMBL/GenBank/DDBJ whole genome shotgun (WGS) entry which is preliminary data.</text>
</comment>
<dbReference type="RefSeq" id="WP_180135145.1">
    <property type="nucleotide sequence ID" value="NZ_JABMKT010000001.1"/>
</dbReference>
<feature type="transmembrane region" description="Helical" evidence="1">
    <location>
        <begin position="99"/>
        <end position="120"/>
    </location>
</feature>
<reference evidence="2 3" key="1">
    <citation type="submission" date="2020-05" db="EMBL/GenBank/DDBJ databases">
        <title>Streptobacillus felis strain LHL191014123.</title>
        <authorList>
            <person name="Fawzy A."/>
            <person name="Rau J."/>
            <person name="Risse K."/>
            <person name="Schauerte N."/>
            <person name="Geiger C."/>
            <person name="Blom J."/>
            <person name="Imirzalioglu C."/>
            <person name="Falgenhauer J."/>
            <person name="Bach A."/>
            <person name="Herden C."/>
            <person name="Eisenberg T."/>
        </authorList>
    </citation>
    <scope>NUCLEOTIDE SEQUENCE [LARGE SCALE GENOMIC DNA]</scope>
    <source>
        <strain evidence="2 3">LHL191014123</strain>
    </source>
</reference>
<feature type="transmembrane region" description="Helical" evidence="1">
    <location>
        <begin position="62"/>
        <end position="87"/>
    </location>
</feature>
<keyword evidence="1" id="KW-0812">Transmembrane</keyword>
<evidence type="ECO:0000256" key="1">
    <source>
        <dbReference type="SAM" id="Phobius"/>
    </source>
</evidence>
<sequence length="178" mass="21109">MKEIIKNNKYRLLSIIVAFVYNFIASRPNSNLLMFISSLIFMLAITHINFDFLEVIESKSKIIFTLSIVSTFAAYLFEAIFSSSFYLNDMIVQNYSLSVVAFVFRFIYFISNIVLMFHILDLKKNKYLFFPIFNIFFSICLYIEVISFLIPVFLILEIIILIIIEYLEKKNENKKRFD</sequence>